<organism evidence="1 2">
    <name type="scientific">candidate division WWE3 bacterium</name>
    <dbReference type="NCBI Taxonomy" id="2053526"/>
    <lineage>
        <taxon>Bacteria</taxon>
        <taxon>Katanobacteria</taxon>
    </lineage>
</organism>
<reference evidence="1" key="2">
    <citation type="journal article" date="2021" name="Microbiome">
        <title>Successional dynamics and alternative stable states in a saline activated sludge microbial community over 9 years.</title>
        <authorList>
            <person name="Wang Y."/>
            <person name="Ye J."/>
            <person name="Ju F."/>
            <person name="Liu L."/>
            <person name="Boyd J.A."/>
            <person name="Deng Y."/>
            <person name="Parks D.H."/>
            <person name="Jiang X."/>
            <person name="Yin X."/>
            <person name="Woodcroft B.J."/>
            <person name="Tyson G.W."/>
            <person name="Hugenholtz P."/>
            <person name="Polz M.F."/>
            <person name="Zhang T."/>
        </authorList>
    </citation>
    <scope>NUCLEOTIDE SEQUENCE</scope>
    <source>
        <strain evidence="1">HKST-UBA02</strain>
    </source>
</reference>
<dbReference type="AlphaFoldDB" id="A0A955LW37"/>
<proteinExistence type="predicted"/>
<accession>A0A955LW37</accession>
<evidence type="ECO:0000313" key="1">
    <source>
        <dbReference type="EMBL" id="MCA9397289.1"/>
    </source>
</evidence>
<dbReference type="InterPro" id="IPR035986">
    <property type="entry name" value="PKD_dom_sf"/>
</dbReference>
<dbReference type="Gene3D" id="2.60.40.10">
    <property type="entry name" value="Immunoglobulins"/>
    <property type="match status" value="1"/>
</dbReference>
<dbReference type="SUPFAM" id="SSF49299">
    <property type="entry name" value="PKD domain"/>
    <property type="match status" value="1"/>
</dbReference>
<name>A0A955LW37_UNCKA</name>
<reference evidence="1" key="1">
    <citation type="submission" date="2020-04" db="EMBL/GenBank/DDBJ databases">
        <authorList>
            <person name="Zhang T."/>
        </authorList>
    </citation>
    <scope>NUCLEOTIDE SEQUENCE</scope>
    <source>
        <strain evidence="1">HKST-UBA02</strain>
    </source>
</reference>
<evidence type="ECO:0000313" key="2">
    <source>
        <dbReference type="Proteomes" id="UP000699691"/>
    </source>
</evidence>
<dbReference type="Proteomes" id="UP000699691">
    <property type="component" value="Unassembled WGS sequence"/>
</dbReference>
<dbReference type="InterPro" id="IPR013783">
    <property type="entry name" value="Ig-like_fold"/>
</dbReference>
<dbReference type="EMBL" id="JAGQKY010000012">
    <property type="protein sequence ID" value="MCA9397289.1"/>
    <property type="molecule type" value="Genomic_DNA"/>
</dbReference>
<sequence length="162" mass="18181">MKNTMKPYTFGVIFVSILVIFLSSATAYWITINDFFQRKDGNEDLPNYERTINDLTCKMFPGKREYQVGQTISIGLSLTGLSQENTDSPGGLENISVADLIMIDWGDGTINTYSSIKEPIIHAYQSPGTYQAIGKVTYRHTLTNETATATCTPYTHTRFQIE</sequence>
<protein>
    <recommendedName>
        <fullName evidence="3">PKD domain-containing protein</fullName>
    </recommendedName>
</protein>
<gene>
    <name evidence="1" type="ORF">KC573_00520</name>
</gene>
<comment type="caution">
    <text evidence="1">The sequence shown here is derived from an EMBL/GenBank/DDBJ whole genome shotgun (WGS) entry which is preliminary data.</text>
</comment>
<evidence type="ECO:0008006" key="3">
    <source>
        <dbReference type="Google" id="ProtNLM"/>
    </source>
</evidence>